<dbReference type="RefSeq" id="WP_390317171.1">
    <property type="nucleotide sequence ID" value="NZ_JBHSPB010000009.1"/>
</dbReference>
<keyword evidence="2" id="KW-1185">Reference proteome</keyword>
<gene>
    <name evidence="1" type="ORF">ACFP1Z_16730</name>
</gene>
<protein>
    <submittedName>
        <fullName evidence="1">Uncharacterized protein</fullName>
    </submittedName>
</protein>
<accession>A0ABW0Z2X2</accession>
<evidence type="ECO:0000313" key="1">
    <source>
        <dbReference type="EMBL" id="MFC5721819.1"/>
    </source>
</evidence>
<reference evidence="2" key="1">
    <citation type="journal article" date="2019" name="Int. J. Syst. Evol. Microbiol.">
        <title>The Global Catalogue of Microorganisms (GCM) 10K type strain sequencing project: providing services to taxonomists for standard genome sequencing and annotation.</title>
        <authorList>
            <consortium name="The Broad Institute Genomics Platform"/>
            <consortium name="The Broad Institute Genome Sequencing Center for Infectious Disease"/>
            <person name="Wu L."/>
            <person name="Ma J."/>
        </authorList>
    </citation>
    <scope>NUCLEOTIDE SEQUENCE [LARGE SCALE GENOMIC DNA]</scope>
    <source>
        <strain evidence="2">CGMCC 4.7304</strain>
    </source>
</reference>
<sequence length="74" mass="8153">MDTPRPRIPRLPDGEPYFTTNSCTGCGADVHGIHGRWSCPHCGACSQYLEPPEGWATEITDEELATNMIGHDPR</sequence>
<proteinExistence type="predicted"/>
<dbReference type="EMBL" id="JBHSPB010000009">
    <property type="protein sequence ID" value="MFC5721819.1"/>
    <property type="molecule type" value="Genomic_DNA"/>
</dbReference>
<comment type="caution">
    <text evidence="1">The sequence shown here is derived from an EMBL/GenBank/DDBJ whole genome shotgun (WGS) entry which is preliminary data.</text>
</comment>
<dbReference type="Proteomes" id="UP001596083">
    <property type="component" value="Unassembled WGS sequence"/>
</dbReference>
<organism evidence="1 2">
    <name type="scientific">Streptomyces gamaensis</name>
    <dbReference type="NCBI Taxonomy" id="1763542"/>
    <lineage>
        <taxon>Bacteria</taxon>
        <taxon>Bacillati</taxon>
        <taxon>Actinomycetota</taxon>
        <taxon>Actinomycetes</taxon>
        <taxon>Kitasatosporales</taxon>
        <taxon>Streptomycetaceae</taxon>
        <taxon>Streptomyces</taxon>
    </lineage>
</organism>
<evidence type="ECO:0000313" key="2">
    <source>
        <dbReference type="Proteomes" id="UP001596083"/>
    </source>
</evidence>
<name>A0ABW0Z2X2_9ACTN</name>